<evidence type="ECO:0000256" key="9">
    <source>
        <dbReference type="PROSITE-ProRule" id="PRU10141"/>
    </source>
</evidence>
<keyword evidence="11" id="KW-0812">Transmembrane</keyword>
<evidence type="ECO:0000256" key="3">
    <source>
        <dbReference type="ARBA" id="ARBA00022679"/>
    </source>
</evidence>
<dbReference type="EMBL" id="CP039712">
    <property type="protein sequence ID" value="QCI86687.1"/>
    <property type="molecule type" value="Genomic_DNA"/>
</dbReference>
<proteinExistence type="predicted"/>
<dbReference type="KEGG" id="vao:FA707_06780"/>
<dbReference type="AlphaFoldDB" id="A0A4D7CWI5"/>
<dbReference type="InterPro" id="IPR017441">
    <property type="entry name" value="Protein_kinase_ATP_BS"/>
</dbReference>
<feature type="binding site" evidence="9">
    <location>
        <position position="41"/>
    </location>
    <ligand>
        <name>ATP</name>
        <dbReference type="ChEBI" id="CHEBI:30616"/>
    </ligand>
</feature>
<dbReference type="PROSITE" id="PS51178">
    <property type="entry name" value="PASTA"/>
    <property type="match status" value="3"/>
</dbReference>
<evidence type="ECO:0000256" key="10">
    <source>
        <dbReference type="SAM" id="MobiDB-lite"/>
    </source>
</evidence>
<keyword evidence="6 9" id="KW-0067">ATP-binding</keyword>
<dbReference type="InterPro" id="IPR005543">
    <property type="entry name" value="PASTA_dom"/>
</dbReference>
<feature type="domain" description="PASTA" evidence="13">
    <location>
        <begin position="499"/>
        <end position="566"/>
    </location>
</feature>
<dbReference type="InterPro" id="IPR000719">
    <property type="entry name" value="Prot_kinase_dom"/>
</dbReference>
<evidence type="ECO:0000256" key="6">
    <source>
        <dbReference type="ARBA" id="ARBA00022840"/>
    </source>
</evidence>
<gene>
    <name evidence="14" type="primary">pknB</name>
    <name evidence="14" type="ORF">FA707_06780</name>
</gene>
<keyword evidence="4 9" id="KW-0547">Nucleotide-binding</keyword>
<dbReference type="Proteomes" id="UP000298615">
    <property type="component" value="Chromosome"/>
</dbReference>
<dbReference type="InterPro" id="IPR008271">
    <property type="entry name" value="Ser/Thr_kinase_AS"/>
</dbReference>
<dbReference type="PROSITE" id="PS00107">
    <property type="entry name" value="PROTEIN_KINASE_ATP"/>
    <property type="match status" value="1"/>
</dbReference>
<dbReference type="PROSITE" id="PS50011">
    <property type="entry name" value="PROTEIN_KINASE_DOM"/>
    <property type="match status" value="1"/>
</dbReference>
<evidence type="ECO:0000256" key="1">
    <source>
        <dbReference type="ARBA" id="ARBA00012513"/>
    </source>
</evidence>
<dbReference type="EC" id="2.7.11.1" evidence="1"/>
<evidence type="ECO:0000256" key="4">
    <source>
        <dbReference type="ARBA" id="ARBA00022741"/>
    </source>
</evidence>
<dbReference type="Gene3D" id="3.30.200.20">
    <property type="entry name" value="Phosphorylase Kinase, domain 1"/>
    <property type="match status" value="1"/>
</dbReference>
<dbReference type="RefSeq" id="WP_136953518.1">
    <property type="nucleotide sequence ID" value="NZ_CP039712.1"/>
</dbReference>
<dbReference type="CDD" id="cd14014">
    <property type="entry name" value="STKc_PknB_like"/>
    <property type="match status" value="1"/>
</dbReference>
<keyword evidence="5 14" id="KW-0418">Kinase</keyword>
<dbReference type="Pfam" id="PF03793">
    <property type="entry name" value="PASTA"/>
    <property type="match status" value="3"/>
</dbReference>
<keyword evidence="11" id="KW-0472">Membrane</keyword>
<evidence type="ECO:0000259" key="12">
    <source>
        <dbReference type="PROSITE" id="PS50011"/>
    </source>
</evidence>
<dbReference type="SMART" id="SM00220">
    <property type="entry name" value="S_TKc"/>
    <property type="match status" value="1"/>
</dbReference>
<dbReference type="InterPro" id="IPR011009">
    <property type="entry name" value="Kinase-like_dom_sf"/>
</dbReference>
<feature type="compositionally biased region" description="Low complexity" evidence="10">
    <location>
        <begin position="577"/>
        <end position="593"/>
    </location>
</feature>
<feature type="domain" description="PASTA" evidence="13">
    <location>
        <begin position="428"/>
        <end position="498"/>
    </location>
</feature>
<keyword evidence="15" id="KW-1185">Reference proteome</keyword>
<keyword evidence="11" id="KW-1133">Transmembrane helix</keyword>
<dbReference type="PANTHER" id="PTHR43289">
    <property type="entry name" value="MITOGEN-ACTIVATED PROTEIN KINASE KINASE KINASE 20-RELATED"/>
    <property type="match status" value="1"/>
</dbReference>
<comment type="catalytic activity">
    <reaction evidence="7">
        <text>L-threonyl-[protein] + ATP = O-phospho-L-threonyl-[protein] + ADP + H(+)</text>
        <dbReference type="Rhea" id="RHEA:46608"/>
        <dbReference type="Rhea" id="RHEA-COMP:11060"/>
        <dbReference type="Rhea" id="RHEA-COMP:11605"/>
        <dbReference type="ChEBI" id="CHEBI:15378"/>
        <dbReference type="ChEBI" id="CHEBI:30013"/>
        <dbReference type="ChEBI" id="CHEBI:30616"/>
        <dbReference type="ChEBI" id="CHEBI:61977"/>
        <dbReference type="ChEBI" id="CHEBI:456216"/>
        <dbReference type="EC" id="2.7.11.1"/>
    </reaction>
</comment>
<feature type="transmembrane region" description="Helical" evidence="11">
    <location>
        <begin position="341"/>
        <end position="359"/>
    </location>
</feature>
<accession>A0A4D7CWI5</accession>
<evidence type="ECO:0000256" key="11">
    <source>
        <dbReference type="SAM" id="Phobius"/>
    </source>
</evidence>
<organism evidence="14 15">
    <name type="scientific">Vagococcus zengguangii</name>
    <dbReference type="NCBI Taxonomy" id="2571750"/>
    <lineage>
        <taxon>Bacteria</taxon>
        <taxon>Bacillati</taxon>
        <taxon>Bacillota</taxon>
        <taxon>Bacilli</taxon>
        <taxon>Lactobacillales</taxon>
        <taxon>Enterococcaceae</taxon>
        <taxon>Vagococcus</taxon>
    </lineage>
</organism>
<dbReference type="FunFam" id="3.30.200.20:FF:000035">
    <property type="entry name" value="Serine/threonine protein kinase Stk1"/>
    <property type="match status" value="1"/>
</dbReference>
<dbReference type="GO" id="GO:0005524">
    <property type="term" value="F:ATP binding"/>
    <property type="evidence" value="ECO:0007669"/>
    <property type="project" value="UniProtKB-UniRule"/>
</dbReference>
<evidence type="ECO:0000256" key="2">
    <source>
        <dbReference type="ARBA" id="ARBA00022527"/>
    </source>
</evidence>
<dbReference type="SMART" id="SM00740">
    <property type="entry name" value="PASTA"/>
    <property type="match status" value="3"/>
</dbReference>
<keyword evidence="3" id="KW-0808">Transferase</keyword>
<evidence type="ECO:0000313" key="14">
    <source>
        <dbReference type="EMBL" id="QCI86687.1"/>
    </source>
</evidence>
<feature type="compositionally biased region" description="Basic and acidic residues" evidence="10">
    <location>
        <begin position="603"/>
        <end position="617"/>
    </location>
</feature>
<feature type="region of interest" description="Disordered" evidence="10">
    <location>
        <begin position="567"/>
        <end position="624"/>
    </location>
</feature>
<reference evidence="14 15" key="1">
    <citation type="submission" date="2019-04" db="EMBL/GenBank/DDBJ databases">
        <title>Vagococcus sp. nov., isolated from faeces of yaks (Bos grunniens).</title>
        <authorList>
            <person name="Ge Y."/>
        </authorList>
    </citation>
    <scope>NUCLEOTIDE SEQUENCE [LARGE SCALE GENOMIC DNA]</scope>
    <source>
        <strain evidence="14 15">MN-17</strain>
    </source>
</reference>
<dbReference type="Pfam" id="PF00069">
    <property type="entry name" value="Pkinase"/>
    <property type="match status" value="1"/>
</dbReference>
<comment type="catalytic activity">
    <reaction evidence="8">
        <text>L-seryl-[protein] + ATP = O-phospho-L-seryl-[protein] + ADP + H(+)</text>
        <dbReference type="Rhea" id="RHEA:17989"/>
        <dbReference type="Rhea" id="RHEA-COMP:9863"/>
        <dbReference type="Rhea" id="RHEA-COMP:11604"/>
        <dbReference type="ChEBI" id="CHEBI:15378"/>
        <dbReference type="ChEBI" id="CHEBI:29999"/>
        <dbReference type="ChEBI" id="CHEBI:30616"/>
        <dbReference type="ChEBI" id="CHEBI:83421"/>
        <dbReference type="ChEBI" id="CHEBI:456216"/>
        <dbReference type="EC" id="2.7.11.1"/>
    </reaction>
</comment>
<evidence type="ECO:0000313" key="15">
    <source>
        <dbReference type="Proteomes" id="UP000298615"/>
    </source>
</evidence>
<dbReference type="PANTHER" id="PTHR43289:SF34">
    <property type="entry name" value="SERINE_THREONINE-PROTEIN KINASE YBDM-RELATED"/>
    <property type="match status" value="1"/>
</dbReference>
<keyword evidence="2" id="KW-0723">Serine/threonine-protein kinase</keyword>
<sequence>MVEIGDKINGRYRVIRSIGSGGMANVYLAYDLILDREVAVKVLRFDFLEDETAIRRFRREALAASELVHPNIVGIYDVGQEDNRQYLIMEYVHGTDLKKYIRDNYPLPTEHVIAIMQQVLSAIGLAHEHRIIHRDLKPQNILMDEQGNVKIADFGIAIALSETSLTQTNTLLGSVHYLSPEQARGSMATRQSDIYALGIILYELLMGKVPFEGESAVSIALKHFQSDMPSVREQYPDIPQSLENVILKATTKEPSDRYVSAEEMANDLLTCLLPNRANEPIFEPKSVMDDETKRLTPITDTHVQQVTQVKEPAVKRETDEMVSKLDTTEKPQKKRGRKRRVALFLVLAVLAVLAGIFFAPSGTKVPDVSGLTVDDAITALADKGFKVSDDYQEEYSETIEKDHVIRTSPRVGTKAFKTETIVLTVSKGSEKIEISNFIGMSLSEAKRELTSLGIEDKRITVEEVEDPDYEPGTVVSQSPAGGSSISLEKGTVILKVSVGTEAILLDDLTGYTLTEAINYLNSQGLGFTQGSSEFSDMIPENSVISTSPGPGASLVKGNSVMITLSKGPEPVVEESSESVSESEIPSEPTSSSEVEVETEASSDEDKPSSSEEVKPDEQSDQETE</sequence>
<dbReference type="GO" id="GO:0004674">
    <property type="term" value="F:protein serine/threonine kinase activity"/>
    <property type="evidence" value="ECO:0007669"/>
    <property type="project" value="UniProtKB-KW"/>
</dbReference>
<evidence type="ECO:0000256" key="5">
    <source>
        <dbReference type="ARBA" id="ARBA00022777"/>
    </source>
</evidence>
<feature type="domain" description="Protein kinase" evidence="12">
    <location>
        <begin position="12"/>
        <end position="269"/>
    </location>
</feature>
<evidence type="ECO:0000259" key="13">
    <source>
        <dbReference type="PROSITE" id="PS51178"/>
    </source>
</evidence>
<dbReference type="PROSITE" id="PS00108">
    <property type="entry name" value="PROTEIN_KINASE_ST"/>
    <property type="match status" value="1"/>
</dbReference>
<dbReference type="CDD" id="cd06577">
    <property type="entry name" value="PASTA_pknB"/>
    <property type="match status" value="3"/>
</dbReference>
<name>A0A4D7CWI5_9ENTE</name>
<dbReference type="NCBIfam" id="NF033483">
    <property type="entry name" value="PknB_PASTA_kin"/>
    <property type="match status" value="1"/>
</dbReference>
<evidence type="ECO:0000256" key="7">
    <source>
        <dbReference type="ARBA" id="ARBA00047899"/>
    </source>
</evidence>
<evidence type="ECO:0000256" key="8">
    <source>
        <dbReference type="ARBA" id="ARBA00048679"/>
    </source>
</evidence>
<dbReference type="SUPFAM" id="SSF56112">
    <property type="entry name" value="Protein kinase-like (PK-like)"/>
    <property type="match status" value="1"/>
</dbReference>
<dbReference type="Gene3D" id="1.10.510.10">
    <property type="entry name" value="Transferase(Phosphotransferase) domain 1"/>
    <property type="match status" value="1"/>
</dbReference>
<dbReference type="Gene3D" id="3.30.10.20">
    <property type="match status" value="3"/>
</dbReference>
<feature type="domain" description="PASTA" evidence="13">
    <location>
        <begin position="359"/>
        <end position="427"/>
    </location>
</feature>
<protein>
    <recommendedName>
        <fullName evidence="1">non-specific serine/threonine protein kinase</fullName>
        <ecNumber evidence="1">2.7.11.1</ecNumber>
    </recommendedName>
</protein>
<dbReference type="FunFam" id="1.10.510.10:FF:000021">
    <property type="entry name" value="Serine/threonine protein kinase"/>
    <property type="match status" value="1"/>
</dbReference>